<organism evidence="1 2">
    <name type="scientific">Undibacterium umbellatum</name>
    <dbReference type="NCBI Taxonomy" id="2762300"/>
    <lineage>
        <taxon>Bacteria</taxon>
        <taxon>Pseudomonadati</taxon>
        <taxon>Pseudomonadota</taxon>
        <taxon>Betaproteobacteria</taxon>
        <taxon>Burkholderiales</taxon>
        <taxon>Oxalobacteraceae</taxon>
        <taxon>Undibacterium</taxon>
    </lineage>
</organism>
<sequence>MLRPLQINTHNSKRWLLCLLLPVLLFTQWLGLAHKISHAGWNGNQAPAVVLQPAAQLGAFLFGSQDDGNILHSCALYDAATAAEYLQHLPDAMASHSSKAVAGSRAAILSWLAALQVPFSSRAPPSLLA</sequence>
<dbReference type="RefSeq" id="WP_186955029.1">
    <property type="nucleotide sequence ID" value="NZ_JACOFX010000010.1"/>
</dbReference>
<keyword evidence="2" id="KW-1185">Reference proteome</keyword>
<name>A0ABR6ZD03_9BURK</name>
<gene>
    <name evidence="1" type="ORF">H8L47_18235</name>
</gene>
<protein>
    <submittedName>
        <fullName evidence="1">Uncharacterized protein</fullName>
    </submittedName>
</protein>
<reference evidence="1 2" key="1">
    <citation type="submission" date="2020-08" db="EMBL/GenBank/DDBJ databases">
        <title>Novel species isolated from subtropical streams in China.</title>
        <authorList>
            <person name="Lu H."/>
        </authorList>
    </citation>
    <scope>NUCLEOTIDE SEQUENCE [LARGE SCALE GENOMIC DNA]</scope>
    <source>
        <strain evidence="1 2">NL8W</strain>
    </source>
</reference>
<evidence type="ECO:0000313" key="1">
    <source>
        <dbReference type="EMBL" id="MBC3909504.1"/>
    </source>
</evidence>
<comment type="caution">
    <text evidence="1">The sequence shown here is derived from an EMBL/GenBank/DDBJ whole genome shotgun (WGS) entry which is preliminary data.</text>
</comment>
<evidence type="ECO:0000313" key="2">
    <source>
        <dbReference type="Proteomes" id="UP000646911"/>
    </source>
</evidence>
<dbReference type="Proteomes" id="UP000646911">
    <property type="component" value="Unassembled WGS sequence"/>
</dbReference>
<accession>A0ABR6ZD03</accession>
<proteinExistence type="predicted"/>
<dbReference type="EMBL" id="JACOFX010000010">
    <property type="protein sequence ID" value="MBC3909504.1"/>
    <property type="molecule type" value="Genomic_DNA"/>
</dbReference>